<organism evidence="3">
    <name type="scientific">Colletotrichum graminicola (strain M1.001 / M2 / FGSC 10212)</name>
    <name type="common">Maize anthracnose fungus</name>
    <name type="synonym">Glomerella graminicola</name>
    <dbReference type="NCBI Taxonomy" id="645133"/>
    <lineage>
        <taxon>Eukaryota</taxon>
        <taxon>Fungi</taxon>
        <taxon>Dikarya</taxon>
        <taxon>Ascomycota</taxon>
        <taxon>Pezizomycotina</taxon>
        <taxon>Sordariomycetes</taxon>
        <taxon>Hypocreomycetidae</taxon>
        <taxon>Glomerellales</taxon>
        <taxon>Glomerellaceae</taxon>
        <taxon>Colletotrichum</taxon>
        <taxon>Colletotrichum graminicola species complex</taxon>
    </lineage>
</organism>
<dbReference type="HOGENOM" id="CLU_2346552_0_0_1"/>
<keyword evidence="1" id="KW-0732">Signal</keyword>
<keyword evidence="3" id="KW-1185">Reference proteome</keyword>
<feature type="chain" id="PRO_5003179889" evidence="1">
    <location>
        <begin position="20"/>
        <end position="97"/>
    </location>
</feature>
<dbReference type="EMBL" id="GG697363">
    <property type="protein sequence ID" value="EFQ32566.1"/>
    <property type="molecule type" value="Genomic_DNA"/>
</dbReference>
<evidence type="ECO:0000313" key="2">
    <source>
        <dbReference type="EMBL" id="EFQ32566.1"/>
    </source>
</evidence>
<dbReference type="VEuPathDB" id="FungiDB:GLRG_07580"/>
<dbReference type="Proteomes" id="UP000008782">
    <property type="component" value="Unassembled WGS sequence"/>
</dbReference>
<evidence type="ECO:0000313" key="3">
    <source>
        <dbReference type="Proteomes" id="UP000008782"/>
    </source>
</evidence>
<accession>E3QNX8</accession>
<proteinExistence type="predicted"/>
<sequence length="97" mass="10372">MKSISFIFVAAATFMGVQACDWKTLCYCTDGLGEAVPDATRKVCDYESSLAAPDDPNAYQMITDTDGIAKCQATGSTYQFWSCDFTKECGTGSSGCT</sequence>
<dbReference type="RefSeq" id="XP_008096586.1">
    <property type="nucleotide sequence ID" value="XM_008098395.1"/>
</dbReference>
<feature type="signal peptide" evidence="1">
    <location>
        <begin position="1"/>
        <end position="19"/>
    </location>
</feature>
<dbReference type="PROSITE" id="PS51257">
    <property type="entry name" value="PROKAR_LIPOPROTEIN"/>
    <property type="match status" value="1"/>
</dbReference>
<dbReference type="AlphaFoldDB" id="E3QNX8"/>
<protein>
    <submittedName>
        <fullName evidence="2">Uncharacterized protein</fullName>
    </submittedName>
</protein>
<dbReference type="GeneID" id="24412945"/>
<evidence type="ECO:0000256" key="1">
    <source>
        <dbReference type="SAM" id="SignalP"/>
    </source>
</evidence>
<reference evidence="3" key="1">
    <citation type="journal article" date="2012" name="Nat. Genet.">
        <title>Lifestyle transitions in plant pathogenic Colletotrichum fungi deciphered by genome and transcriptome analyses.</title>
        <authorList>
            <person name="O'Connell R.J."/>
            <person name="Thon M.R."/>
            <person name="Hacquard S."/>
            <person name="Amyotte S.G."/>
            <person name="Kleemann J."/>
            <person name="Torres M.F."/>
            <person name="Damm U."/>
            <person name="Buiate E.A."/>
            <person name="Epstein L."/>
            <person name="Alkan N."/>
            <person name="Altmueller J."/>
            <person name="Alvarado-Balderrama L."/>
            <person name="Bauser C.A."/>
            <person name="Becker C."/>
            <person name="Birren B.W."/>
            <person name="Chen Z."/>
            <person name="Choi J."/>
            <person name="Crouch J.A."/>
            <person name="Duvick J.P."/>
            <person name="Farman M.A."/>
            <person name="Gan P."/>
            <person name="Heiman D."/>
            <person name="Henrissat B."/>
            <person name="Howard R.J."/>
            <person name="Kabbage M."/>
            <person name="Koch C."/>
            <person name="Kracher B."/>
            <person name="Kubo Y."/>
            <person name="Law A.D."/>
            <person name="Lebrun M.-H."/>
            <person name="Lee Y.-H."/>
            <person name="Miyara I."/>
            <person name="Moore N."/>
            <person name="Neumann U."/>
            <person name="Nordstroem K."/>
            <person name="Panaccione D.G."/>
            <person name="Panstruga R."/>
            <person name="Place M."/>
            <person name="Proctor R.H."/>
            <person name="Prusky D."/>
            <person name="Rech G."/>
            <person name="Reinhardt R."/>
            <person name="Rollins J.A."/>
            <person name="Rounsley S."/>
            <person name="Schardl C.L."/>
            <person name="Schwartz D.C."/>
            <person name="Shenoy N."/>
            <person name="Shirasu K."/>
            <person name="Sikhakolli U.R."/>
            <person name="Stueber K."/>
            <person name="Sukno S.A."/>
            <person name="Sweigard J.A."/>
            <person name="Takano Y."/>
            <person name="Takahara H."/>
            <person name="Trail F."/>
            <person name="van der Does H.C."/>
            <person name="Voll L.M."/>
            <person name="Will I."/>
            <person name="Young S."/>
            <person name="Zeng Q."/>
            <person name="Zhang J."/>
            <person name="Zhou S."/>
            <person name="Dickman M.B."/>
            <person name="Schulze-Lefert P."/>
            <person name="Ver Loren van Themaat E."/>
            <person name="Ma L.-J."/>
            <person name="Vaillancourt L.J."/>
        </authorList>
    </citation>
    <scope>NUCLEOTIDE SEQUENCE [LARGE SCALE GENOMIC DNA]</scope>
    <source>
        <strain evidence="3">M1.001 / M2 / FGSC 10212</strain>
    </source>
</reference>
<gene>
    <name evidence="2" type="ORF">GLRG_07580</name>
</gene>
<name>E3QNX8_COLGM</name>